<dbReference type="AlphaFoldDB" id="A0A516S9S7"/>
<dbReference type="Proteomes" id="UP000317550">
    <property type="component" value="Chromosome"/>
</dbReference>
<organism evidence="2 3">
    <name type="scientific">Chitinimonas arctica</name>
    <dbReference type="NCBI Taxonomy" id="2594795"/>
    <lineage>
        <taxon>Bacteria</taxon>
        <taxon>Pseudomonadati</taxon>
        <taxon>Pseudomonadota</taxon>
        <taxon>Betaproteobacteria</taxon>
        <taxon>Neisseriales</taxon>
        <taxon>Chitinibacteraceae</taxon>
        <taxon>Chitinimonas</taxon>
    </lineage>
</organism>
<dbReference type="OrthoDB" id="9255864at2"/>
<sequence length="351" mass="38426">MKRKRKGSDGDPVPVPLAPPTFAPTVTYKRQKRATIGTPTPPSHKVGTHFYNTIDKIRDGADKSVTTKLNLQIQKSGHGVHTYPIVANIHAIQHGTDLTQGNLHTSNATAYQDILPYNLSPQRAKLEGRVIKRLSPGGEHYDEGAKISEVDELNLTQKQEYPKKTPLGGIAIGSFLEDVTAKRAVGLEDIGSAIRAKTMATKWQMKVAGNEHAGYYFDDHMFEAFPQLGKGGQEIHGLKDTGIAAMKAHWAANGKMFSKADQLKAISKAHKSAFDGASSVFNQKASALFTGSAKFSDSGKWWTSNKANIKHLFAEMKSGDEKRVETANKAFGELGQTYLTRKLTRHGIKMD</sequence>
<proteinExistence type="predicted"/>
<evidence type="ECO:0000256" key="1">
    <source>
        <dbReference type="SAM" id="MobiDB-lite"/>
    </source>
</evidence>
<feature type="region of interest" description="Disordered" evidence="1">
    <location>
        <begin position="1"/>
        <end position="21"/>
    </location>
</feature>
<dbReference type="KEGG" id="cari:FNU76_00285"/>
<accession>A0A516S9S7</accession>
<dbReference type="RefSeq" id="WP_143855829.1">
    <property type="nucleotide sequence ID" value="NZ_CP041730.1"/>
</dbReference>
<dbReference type="EMBL" id="CP041730">
    <property type="protein sequence ID" value="QDQ24904.1"/>
    <property type="molecule type" value="Genomic_DNA"/>
</dbReference>
<protein>
    <submittedName>
        <fullName evidence="2">Uncharacterized protein</fullName>
    </submittedName>
</protein>
<keyword evidence="3" id="KW-1185">Reference proteome</keyword>
<gene>
    <name evidence="2" type="ORF">FNU76_00285</name>
</gene>
<evidence type="ECO:0000313" key="2">
    <source>
        <dbReference type="EMBL" id="QDQ24904.1"/>
    </source>
</evidence>
<name>A0A516S9S7_9NEIS</name>
<reference evidence="3" key="1">
    <citation type="submission" date="2019-07" db="EMBL/GenBank/DDBJ databases">
        <title>Chitinimonas sp. nov., isolated from Ny-Alesund, arctica soil.</title>
        <authorList>
            <person name="Xu Q."/>
            <person name="Peng F."/>
        </authorList>
    </citation>
    <scope>NUCLEOTIDE SEQUENCE [LARGE SCALE GENOMIC DNA]</scope>
    <source>
        <strain evidence="3">R3-44</strain>
    </source>
</reference>
<evidence type="ECO:0000313" key="3">
    <source>
        <dbReference type="Proteomes" id="UP000317550"/>
    </source>
</evidence>